<accession>F3NHU9</accession>
<evidence type="ECO:0000256" key="1">
    <source>
        <dbReference type="SAM" id="MobiDB-lite"/>
    </source>
</evidence>
<keyword evidence="3" id="KW-1185">Reference proteome</keyword>
<evidence type="ECO:0000313" key="3">
    <source>
        <dbReference type="Proteomes" id="UP000003022"/>
    </source>
</evidence>
<name>F3NHU9_9ACTN</name>
<feature type="compositionally biased region" description="Low complexity" evidence="1">
    <location>
        <begin position="33"/>
        <end position="45"/>
    </location>
</feature>
<proteinExistence type="predicted"/>
<protein>
    <submittedName>
        <fullName evidence="2">Uncharacterized protein</fullName>
    </submittedName>
</protein>
<gene>
    <name evidence="2" type="ORF">SGM_2713</name>
</gene>
<sequence length="120" mass="12127">MTARTERAYPARTSGPAHAVPMSSSSTETSRYGGRPSASSARPGSASGGDGRVDDDLVVGPGMPEVLVVHGEPAGRFEDTRGPASGERGQEGTDDVELGTRHAGEPSGAATTDPEPPGPE</sequence>
<dbReference type="AlphaFoldDB" id="F3NHU9"/>
<comment type="caution">
    <text evidence="2">The sequence shown here is derived from an EMBL/GenBank/DDBJ whole genome shotgun (WGS) entry which is preliminary data.</text>
</comment>
<reference evidence="2 3" key="1">
    <citation type="journal article" date="2011" name="J. Bacteriol.">
        <title>Draft genome sequence of the marine bacterium Streptomyces griseoaurantiacus M045, which produces novel manumycin-type antibiotics with a pABA core component.</title>
        <authorList>
            <person name="Li F."/>
            <person name="Jiang P."/>
            <person name="Zheng H."/>
            <person name="Wang S."/>
            <person name="Zhao G."/>
            <person name="Qin S."/>
            <person name="Liu Z."/>
        </authorList>
    </citation>
    <scope>NUCLEOTIDE SEQUENCE [LARGE SCALE GENOMIC DNA]</scope>
    <source>
        <strain evidence="2 3">M045</strain>
    </source>
</reference>
<organism evidence="2 3">
    <name type="scientific">Streptomyces griseoaurantiacus M045</name>
    <dbReference type="NCBI Taxonomy" id="996637"/>
    <lineage>
        <taxon>Bacteria</taxon>
        <taxon>Bacillati</taxon>
        <taxon>Actinomycetota</taxon>
        <taxon>Actinomycetes</taxon>
        <taxon>Kitasatosporales</taxon>
        <taxon>Streptomycetaceae</taxon>
        <taxon>Streptomyces</taxon>
        <taxon>Streptomyces aurantiacus group</taxon>
    </lineage>
</organism>
<dbReference type="Proteomes" id="UP000003022">
    <property type="component" value="Unassembled WGS sequence"/>
</dbReference>
<evidence type="ECO:0000313" key="2">
    <source>
        <dbReference type="EMBL" id="EGG46989.1"/>
    </source>
</evidence>
<feature type="region of interest" description="Disordered" evidence="1">
    <location>
        <begin position="1"/>
        <end position="120"/>
    </location>
</feature>
<dbReference type="EMBL" id="AEYX01000034">
    <property type="protein sequence ID" value="EGG46989.1"/>
    <property type="molecule type" value="Genomic_DNA"/>
</dbReference>
<dbReference type="STRING" id="996637.SGM_2713"/>